<feature type="domain" description="J" evidence="1">
    <location>
        <begin position="171"/>
        <end position="235"/>
    </location>
</feature>
<name>A0A916UBT1_9HYPH</name>
<dbReference type="InterPro" id="IPR001623">
    <property type="entry name" value="DnaJ_domain"/>
</dbReference>
<keyword evidence="3" id="KW-1185">Reference proteome</keyword>
<proteinExistence type="predicted"/>
<protein>
    <recommendedName>
        <fullName evidence="1">J domain-containing protein</fullName>
    </recommendedName>
</protein>
<dbReference type="Gene3D" id="1.10.287.110">
    <property type="entry name" value="DnaJ domain"/>
    <property type="match status" value="1"/>
</dbReference>
<dbReference type="Proteomes" id="UP000637002">
    <property type="component" value="Unassembled WGS sequence"/>
</dbReference>
<sequence>MSVWGKLSGAGLGALIGGPLGALVGGAAGHALVDRLLFGTAPPDVVFATGLVALCAKMAKADGVVTQNEVLAFRRIIDVPPAELRRVERLFDLARHTTAGYEAYARQLRDRFRDDQPLLESVVDGLFEIAKADHAIHEAETAYLEHVTLALGLDHADYRRIEARHVARPDDPYVVLGAERGMSNAELRTHYRRLVSESHPDRLIAAGLPAEAVSIATDRTAAINAAWERIRRERAA</sequence>
<dbReference type="InterPro" id="IPR036869">
    <property type="entry name" value="J_dom_sf"/>
</dbReference>
<dbReference type="Pfam" id="PF05099">
    <property type="entry name" value="TerB"/>
    <property type="match status" value="1"/>
</dbReference>
<dbReference type="SUPFAM" id="SSF158682">
    <property type="entry name" value="TerB-like"/>
    <property type="match status" value="1"/>
</dbReference>
<dbReference type="SMART" id="SM00271">
    <property type="entry name" value="DnaJ"/>
    <property type="match status" value="1"/>
</dbReference>
<dbReference type="EMBL" id="BMGG01000004">
    <property type="protein sequence ID" value="GGC67128.1"/>
    <property type="molecule type" value="Genomic_DNA"/>
</dbReference>
<reference evidence="2" key="2">
    <citation type="submission" date="2020-09" db="EMBL/GenBank/DDBJ databases">
        <authorList>
            <person name="Sun Q."/>
            <person name="Zhou Y."/>
        </authorList>
    </citation>
    <scope>NUCLEOTIDE SEQUENCE</scope>
    <source>
        <strain evidence="2">CGMCC 1.12919</strain>
    </source>
</reference>
<dbReference type="AlphaFoldDB" id="A0A916UBT1"/>
<dbReference type="Gene3D" id="1.10.3680.10">
    <property type="entry name" value="TerB-like"/>
    <property type="match status" value="1"/>
</dbReference>
<gene>
    <name evidence="2" type="ORF">GCM10010994_27110</name>
</gene>
<dbReference type="PROSITE" id="PS50076">
    <property type="entry name" value="DNAJ_2"/>
    <property type="match status" value="1"/>
</dbReference>
<dbReference type="InterPro" id="IPR029024">
    <property type="entry name" value="TerB-like"/>
</dbReference>
<dbReference type="CDD" id="cd07316">
    <property type="entry name" value="terB_like_DjlA"/>
    <property type="match status" value="1"/>
</dbReference>
<dbReference type="RefSeq" id="WP_188609680.1">
    <property type="nucleotide sequence ID" value="NZ_BMGG01000004.1"/>
</dbReference>
<reference evidence="2" key="1">
    <citation type="journal article" date="2014" name="Int. J. Syst. Evol. Microbiol.">
        <title>Complete genome sequence of Corynebacterium casei LMG S-19264T (=DSM 44701T), isolated from a smear-ripened cheese.</title>
        <authorList>
            <consortium name="US DOE Joint Genome Institute (JGI-PGF)"/>
            <person name="Walter F."/>
            <person name="Albersmeier A."/>
            <person name="Kalinowski J."/>
            <person name="Ruckert C."/>
        </authorList>
    </citation>
    <scope>NUCLEOTIDE SEQUENCE</scope>
    <source>
        <strain evidence="2">CGMCC 1.12919</strain>
    </source>
</reference>
<dbReference type="SUPFAM" id="SSF46565">
    <property type="entry name" value="Chaperone J-domain"/>
    <property type="match status" value="1"/>
</dbReference>
<evidence type="ECO:0000259" key="1">
    <source>
        <dbReference type="PROSITE" id="PS50076"/>
    </source>
</evidence>
<evidence type="ECO:0000313" key="2">
    <source>
        <dbReference type="EMBL" id="GGC67128.1"/>
    </source>
</evidence>
<dbReference type="InterPro" id="IPR007791">
    <property type="entry name" value="DjlA_N"/>
</dbReference>
<organism evidence="2 3">
    <name type="scientific">Chelatococcus reniformis</name>
    <dbReference type="NCBI Taxonomy" id="1494448"/>
    <lineage>
        <taxon>Bacteria</taxon>
        <taxon>Pseudomonadati</taxon>
        <taxon>Pseudomonadota</taxon>
        <taxon>Alphaproteobacteria</taxon>
        <taxon>Hyphomicrobiales</taxon>
        <taxon>Chelatococcaceae</taxon>
        <taxon>Chelatococcus</taxon>
    </lineage>
</organism>
<comment type="caution">
    <text evidence="2">The sequence shown here is derived from an EMBL/GenBank/DDBJ whole genome shotgun (WGS) entry which is preliminary data.</text>
</comment>
<evidence type="ECO:0000313" key="3">
    <source>
        <dbReference type="Proteomes" id="UP000637002"/>
    </source>
</evidence>
<dbReference type="CDD" id="cd06257">
    <property type="entry name" value="DnaJ"/>
    <property type="match status" value="1"/>
</dbReference>
<accession>A0A916UBT1</accession>